<name>A0A8D8R5S3_9HEMI</name>
<feature type="region of interest" description="Disordered" evidence="2">
    <location>
        <begin position="1"/>
        <end position="42"/>
    </location>
</feature>
<protein>
    <submittedName>
        <fullName evidence="4">Host cell factor 1</fullName>
    </submittedName>
</protein>
<dbReference type="GO" id="GO:0035097">
    <property type="term" value="C:histone methyltransferase complex"/>
    <property type="evidence" value="ECO:0007669"/>
    <property type="project" value="TreeGrafter"/>
</dbReference>
<dbReference type="InterPro" id="IPR036116">
    <property type="entry name" value="FN3_sf"/>
</dbReference>
<dbReference type="InterPro" id="IPR043536">
    <property type="entry name" value="HCF1/2"/>
</dbReference>
<reference evidence="4" key="1">
    <citation type="submission" date="2021-05" db="EMBL/GenBank/DDBJ databases">
        <authorList>
            <person name="Alioto T."/>
            <person name="Alioto T."/>
            <person name="Gomez Garrido J."/>
        </authorList>
    </citation>
    <scope>NUCLEOTIDE SEQUENCE</scope>
</reference>
<dbReference type="AlphaFoldDB" id="A0A8D8R5S3"/>
<dbReference type="SMART" id="SM00060">
    <property type="entry name" value="FN3"/>
    <property type="match status" value="2"/>
</dbReference>
<dbReference type="CDD" id="cd00063">
    <property type="entry name" value="FN3"/>
    <property type="match status" value="2"/>
</dbReference>
<keyword evidence="1" id="KW-0880">Kelch repeat</keyword>
<dbReference type="PANTHER" id="PTHR46003">
    <property type="entry name" value="HOST CELL FACTOR"/>
    <property type="match status" value="1"/>
</dbReference>
<feature type="region of interest" description="Disordered" evidence="2">
    <location>
        <begin position="174"/>
        <end position="207"/>
    </location>
</feature>
<feature type="compositionally biased region" description="Low complexity" evidence="2">
    <location>
        <begin position="29"/>
        <end position="39"/>
    </location>
</feature>
<dbReference type="InterPro" id="IPR013783">
    <property type="entry name" value="Ig-like_fold"/>
</dbReference>
<dbReference type="SUPFAM" id="SSF49265">
    <property type="entry name" value="Fibronectin type III"/>
    <property type="match status" value="1"/>
</dbReference>
<dbReference type="PROSITE" id="PS50853">
    <property type="entry name" value="FN3"/>
    <property type="match status" value="1"/>
</dbReference>
<evidence type="ECO:0000256" key="1">
    <source>
        <dbReference type="ARBA" id="ARBA00022441"/>
    </source>
</evidence>
<dbReference type="EMBL" id="HBUF01132840">
    <property type="protein sequence ID" value="CAG6644593.1"/>
    <property type="molecule type" value="Transcribed_RNA"/>
</dbReference>
<organism evidence="4">
    <name type="scientific">Cacopsylla melanoneura</name>
    <dbReference type="NCBI Taxonomy" id="428564"/>
    <lineage>
        <taxon>Eukaryota</taxon>
        <taxon>Metazoa</taxon>
        <taxon>Ecdysozoa</taxon>
        <taxon>Arthropoda</taxon>
        <taxon>Hexapoda</taxon>
        <taxon>Insecta</taxon>
        <taxon>Pterygota</taxon>
        <taxon>Neoptera</taxon>
        <taxon>Paraneoptera</taxon>
        <taxon>Hemiptera</taxon>
        <taxon>Sternorrhyncha</taxon>
        <taxon>Psylloidea</taxon>
        <taxon>Psyllidae</taxon>
        <taxon>Psyllinae</taxon>
        <taxon>Cacopsylla</taxon>
    </lineage>
</organism>
<accession>A0A8D8R5S3</accession>
<dbReference type="InterPro" id="IPR003961">
    <property type="entry name" value="FN3_dom"/>
</dbReference>
<dbReference type="GO" id="GO:0003713">
    <property type="term" value="F:transcription coactivator activity"/>
    <property type="evidence" value="ECO:0007669"/>
    <property type="project" value="TreeGrafter"/>
</dbReference>
<sequence>MEEETNTVDRSGLKRKLDDTESPSEHEQPVVQPPSSVVSDSIDLNMPVVDSVLESGTPTAHKMEGMELQDSDLMAQDIPVTMSDTVDLPLTLGSDLPAVGEVPTEPQLPGLDETEQSEPSSGDVLVQGAEQPQTTQPSVVPPSTEDTPVDTPEEPVVLPLASLPGLDLPSLDASLPITTAAPPPLEIPVTTPTTEPAPIKEEPLPTETNITIKHEEVDIKHELPLSVGPSDEALISECEKLLEENREFEKSQMDDDDNDDQHSSDTVSVDSDTAKRQEDDFKDEPMDVDATPKVEQSPIKQEDPLSTLASAALGIKNSSVMKQEPKDIKKKTLTPWCDVGIFNNPSCVVTGFYANQDTNEYINVNSNILPSLDDLPKLSLEPGTAYKFRVCAVNSCGRGPWSEVSAFRTCLPGFPGAPSSIKISKSPDGANISWHPPASPSGNIIEYSVCLAIKKYNHRNEEIKPNPAALTFEKVYSGASNHAVVSHAALASAYVDTTNKPAIIFRIAAKNEKGYGPATQVRWLQDVYVPKK</sequence>
<dbReference type="EMBL" id="HBUF01132842">
    <property type="protein sequence ID" value="CAG6644601.1"/>
    <property type="molecule type" value="Transcribed_RNA"/>
</dbReference>
<feature type="compositionally biased region" description="Low complexity" evidence="2">
    <location>
        <begin position="131"/>
        <end position="144"/>
    </location>
</feature>
<evidence type="ECO:0000256" key="2">
    <source>
        <dbReference type="SAM" id="MobiDB-lite"/>
    </source>
</evidence>
<dbReference type="EMBL" id="HBUF01132841">
    <property type="protein sequence ID" value="CAG6644597.1"/>
    <property type="molecule type" value="Transcribed_RNA"/>
</dbReference>
<feature type="region of interest" description="Disordered" evidence="2">
    <location>
        <begin position="89"/>
        <end position="157"/>
    </location>
</feature>
<dbReference type="PANTHER" id="PTHR46003:SF1">
    <property type="entry name" value="HOST CELL FACTOR"/>
    <property type="match status" value="1"/>
</dbReference>
<evidence type="ECO:0000259" key="3">
    <source>
        <dbReference type="PROSITE" id="PS50853"/>
    </source>
</evidence>
<feature type="region of interest" description="Disordered" evidence="2">
    <location>
        <begin position="247"/>
        <end position="305"/>
    </location>
</feature>
<dbReference type="Gene3D" id="2.60.40.10">
    <property type="entry name" value="Immunoglobulins"/>
    <property type="match status" value="2"/>
</dbReference>
<feature type="domain" description="Fibronectin type-III" evidence="3">
    <location>
        <begin position="319"/>
        <end position="412"/>
    </location>
</feature>
<dbReference type="GO" id="GO:0006338">
    <property type="term" value="P:chromatin remodeling"/>
    <property type="evidence" value="ECO:0007669"/>
    <property type="project" value="TreeGrafter"/>
</dbReference>
<feature type="compositionally biased region" description="Basic and acidic residues" evidence="2">
    <location>
        <begin position="272"/>
        <end position="285"/>
    </location>
</feature>
<feature type="compositionally biased region" description="Basic and acidic residues" evidence="2">
    <location>
        <begin position="11"/>
        <end position="28"/>
    </location>
</feature>
<proteinExistence type="predicted"/>
<evidence type="ECO:0000313" key="4">
    <source>
        <dbReference type="EMBL" id="CAG6644601.1"/>
    </source>
</evidence>